<dbReference type="OrthoDB" id="147960at2"/>
<organism evidence="1 2">
    <name type="scientific">Dictyobacter kobayashii</name>
    <dbReference type="NCBI Taxonomy" id="2014872"/>
    <lineage>
        <taxon>Bacteria</taxon>
        <taxon>Bacillati</taxon>
        <taxon>Chloroflexota</taxon>
        <taxon>Ktedonobacteria</taxon>
        <taxon>Ktedonobacterales</taxon>
        <taxon>Dictyobacteraceae</taxon>
        <taxon>Dictyobacter</taxon>
    </lineage>
</organism>
<keyword evidence="2" id="KW-1185">Reference proteome</keyword>
<protein>
    <submittedName>
        <fullName evidence="1">Uncharacterized protein</fullName>
    </submittedName>
</protein>
<evidence type="ECO:0000313" key="1">
    <source>
        <dbReference type="EMBL" id="GCE21820.1"/>
    </source>
</evidence>
<sequence length="290" mass="33128">MRTRLDGLVYEFRVRERFHGWGRFRPTNESEAQFIEEALPWERGAYLELFPALRVLLLWPDHSGPFPGTWLALPYNEGDARQRFGLPMEPLPVFLCDPMAGAERFERVIVRVDGGTLWFEGSDLRADPVHAEWLREASGRQEDNTLLPGLASSERLALLLWCIHQLELAGTLPATGLQAPQQRHEQRNWLAGQVQRRALEEQLRHALSKADARLHSFSEINANDGSLRHLVVEWSEHGQRRRYRSLVDPRLTVVSSGICLSGQDRNFDLTSLVNVMAASPSWAAYDEEDL</sequence>
<proteinExistence type="predicted"/>
<dbReference type="AlphaFoldDB" id="A0A402ARU3"/>
<reference evidence="2" key="1">
    <citation type="submission" date="2018-12" db="EMBL/GenBank/DDBJ databases">
        <title>Tengunoibacter tsumagoiensis gen. nov., sp. nov., Dictyobacter kobayashii sp. nov., D. alpinus sp. nov., and D. joshuensis sp. nov. and description of Dictyobacteraceae fam. nov. within the order Ktedonobacterales isolated from Tengu-no-mugimeshi.</title>
        <authorList>
            <person name="Wang C.M."/>
            <person name="Zheng Y."/>
            <person name="Sakai Y."/>
            <person name="Toyoda A."/>
            <person name="Minakuchi Y."/>
            <person name="Abe K."/>
            <person name="Yokota A."/>
            <person name="Yabe S."/>
        </authorList>
    </citation>
    <scope>NUCLEOTIDE SEQUENCE [LARGE SCALE GENOMIC DNA]</scope>
    <source>
        <strain evidence="2">Uno11</strain>
    </source>
</reference>
<accession>A0A402ARU3</accession>
<dbReference type="RefSeq" id="WP_126553735.1">
    <property type="nucleotide sequence ID" value="NZ_BIFS01000001.1"/>
</dbReference>
<dbReference type="Proteomes" id="UP000287188">
    <property type="component" value="Unassembled WGS sequence"/>
</dbReference>
<evidence type="ECO:0000313" key="2">
    <source>
        <dbReference type="Proteomes" id="UP000287188"/>
    </source>
</evidence>
<name>A0A402ARU3_9CHLR</name>
<gene>
    <name evidence="1" type="ORF">KDK_56200</name>
</gene>
<comment type="caution">
    <text evidence="1">The sequence shown here is derived from an EMBL/GenBank/DDBJ whole genome shotgun (WGS) entry which is preliminary data.</text>
</comment>
<dbReference type="EMBL" id="BIFS01000001">
    <property type="protein sequence ID" value="GCE21820.1"/>
    <property type="molecule type" value="Genomic_DNA"/>
</dbReference>